<reference evidence="2 3" key="1">
    <citation type="submission" date="2015-01" db="EMBL/GenBank/DDBJ databases">
        <authorList>
            <person name="Aslett A.Martin."/>
            <person name="De Silva Nishadi"/>
        </authorList>
    </citation>
    <scope>NUCLEOTIDE SEQUENCE [LARGE SCALE GENOMIC DNA]</scope>
    <source>
        <strain evidence="2 3">R28058</strain>
    </source>
</reference>
<keyword evidence="1" id="KW-0812">Transmembrane</keyword>
<dbReference type="RefSeq" id="WP_055334482.1">
    <property type="nucleotide sequence ID" value="NZ_CDNF01000003.1"/>
</dbReference>
<dbReference type="EMBL" id="CEKZ01000003">
    <property type="protein sequence ID" value="CEQ02785.1"/>
    <property type="molecule type" value="Genomic_DNA"/>
</dbReference>
<keyword evidence="1" id="KW-0472">Membrane</keyword>
<dbReference type="AlphaFoldDB" id="A0A0C7QT17"/>
<proteinExistence type="predicted"/>
<evidence type="ECO:0000313" key="2">
    <source>
        <dbReference type="EMBL" id="CEQ02785.1"/>
    </source>
</evidence>
<dbReference type="Proteomes" id="UP000049127">
    <property type="component" value="Unassembled WGS sequence"/>
</dbReference>
<protein>
    <submittedName>
        <fullName evidence="2">Uncharacterized protein</fullName>
    </submittedName>
</protein>
<keyword evidence="1" id="KW-1133">Transmembrane helix</keyword>
<feature type="transmembrane region" description="Helical" evidence="1">
    <location>
        <begin position="87"/>
        <end position="111"/>
    </location>
</feature>
<feature type="transmembrane region" description="Helical" evidence="1">
    <location>
        <begin position="7"/>
        <end position="28"/>
    </location>
</feature>
<organism evidence="2 3">
    <name type="scientific">Paraclostridium sordellii</name>
    <name type="common">Clostridium sordellii</name>
    <dbReference type="NCBI Taxonomy" id="1505"/>
    <lineage>
        <taxon>Bacteria</taxon>
        <taxon>Bacillati</taxon>
        <taxon>Bacillota</taxon>
        <taxon>Clostridia</taxon>
        <taxon>Peptostreptococcales</taxon>
        <taxon>Peptostreptococcaceae</taxon>
        <taxon>Paraclostridium</taxon>
    </lineage>
</organism>
<feature type="transmembrane region" description="Helical" evidence="1">
    <location>
        <begin position="48"/>
        <end position="67"/>
    </location>
</feature>
<evidence type="ECO:0000313" key="3">
    <source>
        <dbReference type="Proteomes" id="UP000049127"/>
    </source>
</evidence>
<accession>A0A0C7QT17</accession>
<sequence length="170" mass="20116">MKLNKIKIHIVTFFVILINLSIICLYKLGLYLTKGKGLVYRSWINEMYAINISILVIATLIFIGELLRRKSKILKSIKDKLEIFNLIYYYILFLAIIFILWISLFCISFEFTPEHIVYKDNKKVIAQVNSCLTKTRVEFFEPINNIFMKKTNIEGICYRGSYDIYDRKSN</sequence>
<name>A0A0C7QT17_PARSO</name>
<evidence type="ECO:0000256" key="1">
    <source>
        <dbReference type="SAM" id="Phobius"/>
    </source>
</evidence>
<gene>
    <name evidence="2" type="ORF">R28058_05181</name>
</gene>